<dbReference type="GO" id="GO:0007165">
    <property type="term" value="P:signal transduction"/>
    <property type="evidence" value="ECO:0007669"/>
    <property type="project" value="UniProtKB-KW"/>
</dbReference>
<dbReference type="Pfam" id="PF02743">
    <property type="entry name" value="dCache_1"/>
    <property type="match status" value="1"/>
</dbReference>
<keyword evidence="6 10" id="KW-0472">Membrane</keyword>
<comment type="subcellular location">
    <subcellularLocation>
        <location evidence="1">Cell membrane</location>
        <topology evidence="1">Multi-pass membrane protein</topology>
    </subcellularLocation>
</comment>
<dbReference type="PANTHER" id="PTHR32089">
    <property type="entry name" value="METHYL-ACCEPTING CHEMOTAXIS PROTEIN MCPB"/>
    <property type="match status" value="1"/>
</dbReference>
<evidence type="ECO:0000256" key="6">
    <source>
        <dbReference type="ARBA" id="ARBA00023136"/>
    </source>
</evidence>
<protein>
    <submittedName>
        <fullName evidence="13">HAMP domain-containing protein</fullName>
    </submittedName>
</protein>
<dbReference type="PANTHER" id="PTHR32089:SF112">
    <property type="entry name" value="LYSOZYME-LIKE PROTEIN-RELATED"/>
    <property type="match status" value="1"/>
</dbReference>
<dbReference type="Gene3D" id="3.30.450.20">
    <property type="entry name" value="PAS domain"/>
    <property type="match status" value="1"/>
</dbReference>
<keyword evidence="3" id="KW-0145">Chemotaxis</keyword>
<evidence type="ECO:0000259" key="11">
    <source>
        <dbReference type="PROSITE" id="PS50111"/>
    </source>
</evidence>
<dbReference type="GO" id="GO:0006935">
    <property type="term" value="P:chemotaxis"/>
    <property type="evidence" value="ECO:0007669"/>
    <property type="project" value="UniProtKB-KW"/>
</dbReference>
<dbReference type="SUPFAM" id="SSF58104">
    <property type="entry name" value="Methyl-accepting chemotaxis protein (MCP) signaling domain"/>
    <property type="match status" value="1"/>
</dbReference>
<evidence type="ECO:0000256" key="9">
    <source>
        <dbReference type="PROSITE-ProRule" id="PRU00284"/>
    </source>
</evidence>
<name>A0A5P6VVP4_PSEXY</name>
<evidence type="ECO:0000256" key="4">
    <source>
        <dbReference type="ARBA" id="ARBA00022692"/>
    </source>
</evidence>
<dbReference type="PROSITE" id="PS50885">
    <property type="entry name" value="HAMP"/>
    <property type="match status" value="1"/>
</dbReference>
<evidence type="ECO:0000256" key="1">
    <source>
        <dbReference type="ARBA" id="ARBA00004651"/>
    </source>
</evidence>
<evidence type="ECO:0000259" key="12">
    <source>
        <dbReference type="PROSITE" id="PS50885"/>
    </source>
</evidence>
<dbReference type="InterPro" id="IPR003660">
    <property type="entry name" value="HAMP_dom"/>
</dbReference>
<evidence type="ECO:0000313" key="14">
    <source>
        <dbReference type="Proteomes" id="UP000327030"/>
    </source>
</evidence>
<dbReference type="AlphaFoldDB" id="A0A5P6VVP4"/>
<keyword evidence="4 10" id="KW-0812">Transmembrane</keyword>
<dbReference type="Gene3D" id="6.10.340.10">
    <property type="match status" value="1"/>
</dbReference>
<comment type="similarity">
    <text evidence="8">Belongs to the methyl-accepting chemotaxis (MCP) protein family.</text>
</comment>
<dbReference type="SUPFAM" id="SSF103190">
    <property type="entry name" value="Sensory domain-like"/>
    <property type="match status" value="1"/>
</dbReference>
<dbReference type="PROSITE" id="PS50111">
    <property type="entry name" value="CHEMOTAXIS_TRANSDUC_2"/>
    <property type="match status" value="1"/>
</dbReference>
<dbReference type="CDD" id="cd12914">
    <property type="entry name" value="PDC1_DGC_like"/>
    <property type="match status" value="1"/>
</dbReference>
<dbReference type="SMART" id="SM00283">
    <property type="entry name" value="MA"/>
    <property type="match status" value="1"/>
</dbReference>
<sequence>MLLVAAVPLIIAVVISYITSTTKAKADAIDSLEWQAWYVEAAIVTVIQNNQSSITFFADSPTTIAFMKGEEVDLDELKEQMQSLDEYLADGNVLVLTNSQGQMLLRDDDGKLTDISEREFFQEAMKGSFNVSNIIISASTGVRSISMAAPVIDPDTGKVLGTVHRNYNLNDFHKILAEECDEGFVVDRNGDMAAHSQYEIGPDDEVPNFSSSPYMNTEEIEGSYRSTAAGYPTYLAYAKDSLSGFTVCVAKREAAVMSTAKQSAYLVIIIGVILLIIVLVFSFTLANGFTKPIIAVNDSLAQLADGSFSEINDFTNRKDEFGEIVRNTNSVIGKLNEIVGHIKSSAQSVGESSEELADMASQIAATTEGVSNAVQEIATGAIQQAEEIQQAAENVGRITDAVGGVQNSTEDVESIAGRMKEASESSSTSLLNLQSSSSEMTEKIEDIARTISATQKAVSDINERVEGISGIAAQTNLLSLNASIEAARAGEAGRGFAVVAEEIRKLADDSENLAQEIRQVMDILLQEAQQAVSAAGLVRQGNIEQQEALGETLASVNGMLSDIEETVSGVKKIAGGASTCVESNDVVSDAMSSLSAISQENAASSETTGASVQELSATVSNLADSARGLKNIAEKLNKEMEFFK</sequence>
<dbReference type="Gene3D" id="1.10.287.950">
    <property type="entry name" value="Methyl-accepting chemotaxis protein"/>
    <property type="match status" value="1"/>
</dbReference>
<evidence type="ECO:0000256" key="7">
    <source>
        <dbReference type="ARBA" id="ARBA00023224"/>
    </source>
</evidence>
<organism evidence="13 14">
    <name type="scientific">Pseudobutyrivibrio xylanivorans</name>
    <dbReference type="NCBI Taxonomy" id="185007"/>
    <lineage>
        <taxon>Bacteria</taxon>
        <taxon>Bacillati</taxon>
        <taxon>Bacillota</taxon>
        <taxon>Clostridia</taxon>
        <taxon>Lachnospirales</taxon>
        <taxon>Lachnospiraceae</taxon>
        <taxon>Pseudobutyrivibrio</taxon>
    </lineage>
</organism>
<dbReference type="KEGG" id="pxv:FXF36_05230"/>
<dbReference type="GO" id="GO:0005886">
    <property type="term" value="C:plasma membrane"/>
    <property type="evidence" value="ECO:0007669"/>
    <property type="project" value="UniProtKB-SubCell"/>
</dbReference>
<evidence type="ECO:0000256" key="3">
    <source>
        <dbReference type="ARBA" id="ARBA00022500"/>
    </source>
</evidence>
<evidence type="ECO:0000256" key="8">
    <source>
        <dbReference type="ARBA" id="ARBA00029447"/>
    </source>
</evidence>
<keyword evidence="2" id="KW-1003">Cell membrane</keyword>
<evidence type="ECO:0000313" key="13">
    <source>
        <dbReference type="EMBL" id="QFJ56199.1"/>
    </source>
</evidence>
<evidence type="ECO:0000256" key="2">
    <source>
        <dbReference type="ARBA" id="ARBA00022475"/>
    </source>
</evidence>
<gene>
    <name evidence="13" type="ORF">FXF36_05230</name>
</gene>
<dbReference type="Proteomes" id="UP000327030">
    <property type="component" value="Chromosome 1"/>
</dbReference>
<keyword evidence="7 9" id="KW-0807">Transducer</keyword>
<dbReference type="EMBL" id="CP043028">
    <property type="protein sequence ID" value="QFJ56199.1"/>
    <property type="molecule type" value="Genomic_DNA"/>
</dbReference>
<keyword evidence="5 10" id="KW-1133">Transmembrane helix</keyword>
<reference evidence="14" key="1">
    <citation type="submission" date="2019-08" db="EMBL/GenBank/DDBJ databases">
        <title>Complete Genome Sequence of the Polysaccharide-Degrading Rumen Bacterium Pseudobutyrivibrio xylanivorans MA3014.</title>
        <authorList>
            <person name="Palevich N."/>
            <person name="Maclean P.H."/>
            <person name="Kelly W.J."/>
            <person name="Leahy S.C."/>
            <person name="Rakonjac J."/>
            <person name="Attwood G.T."/>
        </authorList>
    </citation>
    <scope>NUCLEOTIDE SEQUENCE [LARGE SCALE GENOMIC DNA]</scope>
    <source>
        <strain evidence="14">MA3014</strain>
    </source>
</reference>
<feature type="domain" description="Methyl-accepting transducer" evidence="11">
    <location>
        <begin position="359"/>
        <end position="616"/>
    </location>
</feature>
<dbReference type="InterPro" id="IPR004089">
    <property type="entry name" value="MCPsignal_dom"/>
</dbReference>
<feature type="domain" description="HAMP" evidence="12">
    <location>
        <begin position="287"/>
        <end position="340"/>
    </location>
</feature>
<feature type="transmembrane region" description="Helical" evidence="10">
    <location>
        <begin position="264"/>
        <end position="286"/>
    </location>
</feature>
<dbReference type="InterPro" id="IPR033479">
    <property type="entry name" value="dCache_1"/>
</dbReference>
<accession>A0A5P6VVP4</accession>
<dbReference type="InterPro" id="IPR029151">
    <property type="entry name" value="Sensor-like_sf"/>
</dbReference>
<evidence type="ECO:0000256" key="5">
    <source>
        <dbReference type="ARBA" id="ARBA00022989"/>
    </source>
</evidence>
<proteinExistence type="inferred from homology"/>
<evidence type="ECO:0000256" key="10">
    <source>
        <dbReference type="SAM" id="Phobius"/>
    </source>
</evidence>
<dbReference type="Pfam" id="PF00015">
    <property type="entry name" value="MCPsignal"/>
    <property type="match status" value="1"/>
</dbReference>